<reference evidence="4" key="1">
    <citation type="submission" date="2020-10" db="EMBL/GenBank/DDBJ databases">
        <title>Unveiling of a novel bifunctional photoreceptor, Dualchrome1, isolated from a cosmopolitan green alga.</title>
        <authorList>
            <person name="Suzuki S."/>
            <person name="Kawachi M."/>
        </authorList>
    </citation>
    <scope>NUCLEOTIDE SEQUENCE</scope>
    <source>
        <strain evidence="4">NIES 2893</strain>
    </source>
</reference>
<feature type="transmembrane region" description="Helical" evidence="2">
    <location>
        <begin position="538"/>
        <end position="561"/>
    </location>
</feature>
<evidence type="ECO:0000313" key="5">
    <source>
        <dbReference type="Proteomes" id="UP000660262"/>
    </source>
</evidence>
<protein>
    <submittedName>
        <fullName evidence="4">Uncharacterized protein</fullName>
    </submittedName>
</protein>
<comment type="caution">
    <text evidence="4">The sequence shown here is derived from an EMBL/GenBank/DDBJ whole genome shotgun (WGS) entry which is preliminary data.</text>
</comment>
<evidence type="ECO:0000313" key="4">
    <source>
        <dbReference type="EMBL" id="GHP02197.1"/>
    </source>
</evidence>
<feature type="chain" id="PRO_5032418477" evidence="3">
    <location>
        <begin position="19"/>
        <end position="580"/>
    </location>
</feature>
<name>A0A830HAV9_9CHLO</name>
<evidence type="ECO:0000256" key="2">
    <source>
        <dbReference type="SAM" id="Phobius"/>
    </source>
</evidence>
<keyword evidence="2" id="KW-0472">Membrane</keyword>
<gene>
    <name evidence="4" type="ORF">PPROV_000095400</name>
</gene>
<dbReference type="Proteomes" id="UP000660262">
    <property type="component" value="Unassembled WGS sequence"/>
</dbReference>
<keyword evidence="5" id="KW-1185">Reference proteome</keyword>
<keyword evidence="2" id="KW-0812">Transmembrane</keyword>
<dbReference type="AlphaFoldDB" id="A0A830HAV9"/>
<organism evidence="4 5">
    <name type="scientific">Pycnococcus provasolii</name>
    <dbReference type="NCBI Taxonomy" id="41880"/>
    <lineage>
        <taxon>Eukaryota</taxon>
        <taxon>Viridiplantae</taxon>
        <taxon>Chlorophyta</taxon>
        <taxon>Pseudoscourfieldiophyceae</taxon>
        <taxon>Pseudoscourfieldiales</taxon>
        <taxon>Pycnococcaceae</taxon>
        <taxon>Pycnococcus</taxon>
    </lineage>
</organism>
<feature type="region of interest" description="Disordered" evidence="1">
    <location>
        <begin position="462"/>
        <end position="489"/>
    </location>
</feature>
<feature type="signal peptide" evidence="3">
    <location>
        <begin position="1"/>
        <end position="18"/>
    </location>
</feature>
<evidence type="ECO:0000256" key="3">
    <source>
        <dbReference type="SAM" id="SignalP"/>
    </source>
</evidence>
<keyword evidence="2" id="KW-1133">Transmembrane helix</keyword>
<evidence type="ECO:0000256" key="1">
    <source>
        <dbReference type="SAM" id="MobiDB-lite"/>
    </source>
</evidence>
<proteinExistence type="predicted"/>
<sequence>MPALVAVLVSTLVTAVLHSPSEALATSQSVCKWSAQHSTTNPHGQMNDVADKAHEQVLFGNDPQASPLEDEPACQLDDHYARELLQASSDIGYELFVARTRHEQLCAPLSSEGADACLGVSKENDGTPTCVFADGLCALSPLISMRAMGWRPRQEVHGEAGEEFGHGVFIQKVIRCNLLAGSAAVCANDEHCEFDPFSTTCVPKRESVSEAVEAIGSGAAKGLFNFAKTAAECSWSVTEEACERIGHCWWAGMFDGGCQLDMAAVLSNALSTPNSSTAPLVELDSIDKTCDEAGLYGQEECVKNPNCEWDDSATDMYYGEQVGGCFVDGAAVARSIFLRDHETPLFTLFDSADDCFGFRSADACGEHSNQMCTWVADAALRSSSATVKPNVEGGYCAVGEKYVRDVAIDDPCPNAYRALSTLLHQSSRCRAATTESVCSSLKRPLQLGDTCPLSVYYEEENNGQESENAASAKTVGVPRSHTSSSSHPTHEHIVEAMSGPDVTIQAEEFGAALTTDQNEDMNAADDDVTTTKASSPIVALYILAAIAAMAVVAGAGFAVVVRNRNIARARADEWVRAELI</sequence>
<accession>A0A830HAV9</accession>
<dbReference type="EMBL" id="BNJQ01000003">
    <property type="protein sequence ID" value="GHP02197.1"/>
    <property type="molecule type" value="Genomic_DNA"/>
</dbReference>
<keyword evidence="3" id="KW-0732">Signal</keyword>